<proteinExistence type="predicted"/>
<name>A0A7M7IGV1_APIME</name>
<gene>
    <name evidence="4" type="primary">LOC107964653</name>
</gene>
<feature type="compositionally biased region" description="Basic residues" evidence="1">
    <location>
        <begin position="229"/>
        <end position="243"/>
    </location>
</feature>
<keyword evidence="3" id="KW-1185">Reference proteome</keyword>
<dbReference type="KEGG" id="ame:107964653"/>
<sequence length="252" mass="29595">MSILSLRCLYSNSFLFDNMPRVLIYIVVVSMLTYIAHAQDISPTIEKQQISKKPHNNSSQIKVYEELFKKSFEYQRKEHTEAIKRLQKIDNYERLYKMITILGEKMINVIEASKILIESGGFNPDNRSLPQNISIQNAISTTLENTAFFGDILLHFPHIVHRILKTQQKWNSIVNWSLNFTYRTKYLLDLETITKIHLASQELNVIKRKEGYFNPYWQSTNLEKENSGKIKKSKLAKKEKQKKIPQITKIEL</sequence>
<dbReference type="InterPro" id="IPR026321">
    <property type="entry name" value="CC134"/>
</dbReference>
<dbReference type="GeneID" id="107964653"/>
<dbReference type="Pfam" id="PF15002">
    <property type="entry name" value="ERK-JNK_inhib"/>
    <property type="match status" value="1"/>
</dbReference>
<protein>
    <submittedName>
        <fullName evidence="4">Coiled-coil domain-containing protein 134</fullName>
    </submittedName>
</protein>
<dbReference type="RefSeq" id="XP_016768362.2">
    <property type="nucleotide sequence ID" value="XM_016912873.2"/>
</dbReference>
<evidence type="ECO:0000256" key="1">
    <source>
        <dbReference type="SAM" id="MobiDB-lite"/>
    </source>
</evidence>
<evidence type="ECO:0000313" key="2">
    <source>
        <dbReference type="EnsemblMetazoa" id="XP_016768362"/>
    </source>
</evidence>
<reference evidence="2" key="1">
    <citation type="submission" date="2021-01" db="UniProtKB">
        <authorList>
            <consortium name="EnsemblMetazoa"/>
        </authorList>
    </citation>
    <scope>IDENTIFICATION</scope>
    <source>
        <strain evidence="2">DH4</strain>
    </source>
</reference>
<reference evidence="4" key="2">
    <citation type="submission" date="2025-04" db="UniProtKB">
        <authorList>
            <consortium name="RefSeq"/>
        </authorList>
    </citation>
    <scope>IDENTIFICATION</scope>
    <source>
        <strain evidence="4">DH4</strain>
        <tissue evidence="4">Whole body</tissue>
    </source>
</reference>
<dbReference type="AlphaFoldDB" id="A0A7M7IGV1"/>
<evidence type="ECO:0000313" key="3">
    <source>
        <dbReference type="Proteomes" id="UP000005203"/>
    </source>
</evidence>
<dbReference type="Proteomes" id="UP000005203">
    <property type="component" value="Linkage group LG6"/>
</dbReference>
<accession>A0A8B7KK67</accession>
<accession>A0A7M7IGV1</accession>
<evidence type="ECO:0000313" key="4">
    <source>
        <dbReference type="RefSeq" id="XP_016768362.2"/>
    </source>
</evidence>
<dbReference type="OrthoDB" id="5854099at2759"/>
<feature type="region of interest" description="Disordered" evidence="1">
    <location>
        <begin position="226"/>
        <end position="252"/>
    </location>
</feature>
<dbReference type="PANTHER" id="PTHR14735:SF1">
    <property type="entry name" value="COILED-COIL DOMAIN-CONTAINING PROTEIN 134"/>
    <property type="match status" value="1"/>
</dbReference>
<organism evidence="2">
    <name type="scientific">Apis mellifera</name>
    <name type="common">Honeybee</name>
    <dbReference type="NCBI Taxonomy" id="7460"/>
    <lineage>
        <taxon>Eukaryota</taxon>
        <taxon>Metazoa</taxon>
        <taxon>Ecdysozoa</taxon>
        <taxon>Arthropoda</taxon>
        <taxon>Hexapoda</taxon>
        <taxon>Insecta</taxon>
        <taxon>Pterygota</taxon>
        <taxon>Neoptera</taxon>
        <taxon>Endopterygota</taxon>
        <taxon>Hymenoptera</taxon>
        <taxon>Apocrita</taxon>
        <taxon>Aculeata</taxon>
        <taxon>Apoidea</taxon>
        <taxon>Anthophila</taxon>
        <taxon>Apidae</taxon>
        <taxon>Apis</taxon>
    </lineage>
</organism>
<dbReference type="PANTHER" id="PTHR14735">
    <property type="entry name" value="COILED-COIL DOMAIN-CONTAINING PROTEIN 134"/>
    <property type="match status" value="1"/>
</dbReference>
<dbReference type="EnsemblMetazoa" id="XM_016912873">
    <property type="protein sequence ID" value="XP_016768362"/>
    <property type="gene ID" value="LOC107964653"/>
</dbReference>